<feature type="domain" description="Histidine kinase" evidence="5">
    <location>
        <begin position="268"/>
        <end position="481"/>
    </location>
</feature>
<organism evidence="6 7">
    <name type="scientific">Chitinophaga jiangningensis</name>
    <dbReference type="NCBI Taxonomy" id="1419482"/>
    <lineage>
        <taxon>Bacteria</taxon>
        <taxon>Pseudomonadati</taxon>
        <taxon>Bacteroidota</taxon>
        <taxon>Chitinophagia</taxon>
        <taxon>Chitinophagales</taxon>
        <taxon>Chitinophagaceae</taxon>
        <taxon>Chitinophaga</taxon>
    </lineage>
</organism>
<dbReference type="SUPFAM" id="SSF47384">
    <property type="entry name" value="Homodimeric domain of signal transducing histidine kinase"/>
    <property type="match status" value="1"/>
</dbReference>
<dbReference type="Gene3D" id="3.30.565.10">
    <property type="entry name" value="Histidine kinase-like ATPase, C-terminal domain"/>
    <property type="match status" value="1"/>
</dbReference>
<dbReference type="EC" id="2.7.13.3" evidence="2"/>
<evidence type="ECO:0000256" key="3">
    <source>
        <dbReference type="ARBA" id="ARBA00022553"/>
    </source>
</evidence>
<dbReference type="GO" id="GO:0000155">
    <property type="term" value="F:phosphorelay sensor kinase activity"/>
    <property type="evidence" value="ECO:0007669"/>
    <property type="project" value="InterPro"/>
</dbReference>
<dbReference type="InterPro" id="IPR005467">
    <property type="entry name" value="His_kinase_dom"/>
</dbReference>
<dbReference type="InterPro" id="IPR036097">
    <property type="entry name" value="HisK_dim/P_sf"/>
</dbReference>
<evidence type="ECO:0000256" key="2">
    <source>
        <dbReference type="ARBA" id="ARBA00012438"/>
    </source>
</evidence>
<dbReference type="InterPro" id="IPR036890">
    <property type="entry name" value="HATPase_C_sf"/>
</dbReference>
<dbReference type="SUPFAM" id="SSF55874">
    <property type="entry name" value="ATPase domain of HSP90 chaperone/DNA topoisomerase II/histidine kinase"/>
    <property type="match status" value="1"/>
</dbReference>
<dbReference type="Proteomes" id="UP000184420">
    <property type="component" value="Unassembled WGS sequence"/>
</dbReference>
<dbReference type="SMART" id="SM00388">
    <property type="entry name" value="HisKA"/>
    <property type="match status" value="1"/>
</dbReference>
<dbReference type="PANTHER" id="PTHR43547">
    <property type="entry name" value="TWO-COMPONENT HISTIDINE KINASE"/>
    <property type="match status" value="1"/>
</dbReference>
<evidence type="ECO:0000256" key="4">
    <source>
        <dbReference type="SAM" id="Phobius"/>
    </source>
</evidence>
<keyword evidence="6" id="KW-0808">Transferase</keyword>
<evidence type="ECO:0000259" key="5">
    <source>
        <dbReference type="PROSITE" id="PS50109"/>
    </source>
</evidence>
<dbReference type="InterPro" id="IPR003661">
    <property type="entry name" value="HisK_dim/P_dom"/>
</dbReference>
<name>A0A1M7LY65_9BACT</name>
<accession>A0A1M7LY65</accession>
<dbReference type="PROSITE" id="PS50109">
    <property type="entry name" value="HIS_KIN"/>
    <property type="match status" value="1"/>
</dbReference>
<dbReference type="CDD" id="cd00082">
    <property type="entry name" value="HisKA"/>
    <property type="match status" value="1"/>
</dbReference>
<keyword evidence="4" id="KW-0812">Transmembrane</keyword>
<sequence>MFRRYMYINQMRHQYKIYIITAVICFVALVFTQFLLLYNTYELLNDRYSMEKEYDIHQLYTRSIANDLFFPGGENILHAHVDTALPRLQQLYKTDSAAFAQYASALSYRVLLELHKAATDNQVFDSICHLLKIKEQMTYTILVHELAVTFDGKKYLPLYKPSTMRPLLPAGMQSNIGIRLAGNMEKAANNNIIAAIAVSDPKPNTLLVRFSMHADPANRGAIVLGQMRYTILPSLCTVLAIVILFVILVRRWKKQKRLSEMKSDFIDNITHELNTPLTTIIMATLNLKHINVPDPGISNLAAVIERQSRRLQLLVSKMLEMTVENKLLTEKMVQDVNTLVSDIVANYTVQQHRSIYLDLPDHPLCIETDSFHFTTMLQNLIDNAMKYNRQDHKLVHITVAEAGKNAMLSVADNGIGMSRSTIEKIFEKYYRASTPDDLNITGLGIGLYFVQQCVRAHNWQIDVFSTPGYGSRFVITIPLISCP</sequence>
<evidence type="ECO:0000256" key="1">
    <source>
        <dbReference type="ARBA" id="ARBA00000085"/>
    </source>
</evidence>
<reference evidence="6 7" key="1">
    <citation type="submission" date="2016-11" db="EMBL/GenBank/DDBJ databases">
        <authorList>
            <person name="Jaros S."/>
            <person name="Januszkiewicz K."/>
            <person name="Wedrychowicz H."/>
        </authorList>
    </citation>
    <scope>NUCLEOTIDE SEQUENCE [LARGE SCALE GENOMIC DNA]</scope>
    <source>
        <strain evidence="6 7">DSM 27406</strain>
    </source>
</reference>
<dbReference type="InterPro" id="IPR004358">
    <property type="entry name" value="Sig_transdc_His_kin-like_C"/>
</dbReference>
<dbReference type="CDD" id="cd00075">
    <property type="entry name" value="HATPase"/>
    <property type="match status" value="1"/>
</dbReference>
<feature type="transmembrane region" description="Helical" evidence="4">
    <location>
        <begin position="15"/>
        <end position="38"/>
    </location>
</feature>
<protein>
    <recommendedName>
        <fullName evidence="2">histidine kinase</fullName>
        <ecNumber evidence="2">2.7.13.3</ecNumber>
    </recommendedName>
</protein>
<evidence type="ECO:0000313" key="6">
    <source>
        <dbReference type="EMBL" id="SHM82784.1"/>
    </source>
</evidence>
<comment type="catalytic activity">
    <reaction evidence="1">
        <text>ATP + protein L-histidine = ADP + protein N-phospho-L-histidine.</text>
        <dbReference type="EC" id="2.7.13.3"/>
    </reaction>
</comment>
<dbReference type="EMBL" id="FRBL01000011">
    <property type="protein sequence ID" value="SHM82784.1"/>
    <property type="molecule type" value="Genomic_DNA"/>
</dbReference>
<dbReference type="Pfam" id="PF02518">
    <property type="entry name" value="HATPase_c"/>
    <property type="match status" value="1"/>
</dbReference>
<dbReference type="Pfam" id="PF00512">
    <property type="entry name" value="HisKA"/>
    <property type="match status" value="1"/>
</dbReference>
<evidence type="ECO:0000313" key="7">
    <source>
        <dbReference type="Proteomes" id="UP000184420"/>
    </source>
</evidence>
<dbReference type="SMART" id="SM00387">
    <property type="entry name" value="HATPase_c"/>
    <property type="match status" value="1"/>
</dbReference>
<dbReference type="PRINTS" id="PR00344">
    <property type="entry name" value="BCTRLSENSOR"/>
</dbReference>
<keyword evidence="6" id="KW-0418">Kinase</keyword>
<proteinExistence type="predicted"/>
<dbReference type="AlphaFoldDB" id="A0A1M7LY65"/>
<gene>
    <name evidence="6" type="ORF">SAMN05444266_111194</name>
</gene>
<keyword evidence="4" id="KW-0472">Membrane</keyword>
<dbReference type="STRING" id="1419482.SAMN05444266_111194"/>
<dbReference type="Gene3D" id="1.10.287.130">
    <property type="match status" value="1"/>
</dbReference>
<keyword evidence="4" id="KW-1133">Transmembrane helix</keyword>
<keyword evidence="7" id="KW-1185">Reference proteome</keyword>
<dbReference type="PANTHER" id="PTHR43547:SF2">
    <property type="entry name" value="HYBRID SIGNAL TRANSDUCTION HISTIDINE KINASE C"/>
    <property type="match status" value="1"/>
</dbReference>
<keyword evidence="3" id="KW-0597">Phosphoprotein</keyword>
<dbReference type="InterPro" id="IPR003594">
    <property type="entry name" value="HATPase_dom"/>
</dbReference>
<feature type="transmembrane region" description="Helical" evidence="4">
    <location>
        <begin position="229"/>
        <end position="249"/>
    </location>
</feature>